<proteinExistence type="predicted"/>
<feature type="compositionally biased region" description="Polar residues" evidence="1">
    <location>
        <begin position="308"/>
        <end position="355"/>
    </location>
</feature>
<dbReference type="STRING" id="105231.A0A1Y1I1T9"/>
<feature type="compositionally biased region" description="Pro residues" evidence="1">
    <location>
        <begin position="446"/>
        <end position="644"/>
    </location>
</feature>
<feature type="compositionally biased region" description="Pro residues" evidence="1">
    <location>
        <begin position="400"/>
        <end position="420"/>
    </location>
</feature>
<evidence type="ECO:0000313" key="3">
    <source>
        <dbReference type="Proteomes" id="UP000054558"/>
    </source>
</evidence>
<dbReference type="OrthoDB" id="10268124at2759"/>
<dbReference type="Proteomes" id="UP000054558">
    <property type="component" value="Unassembled WGS sequence"/>
</dbReference>
<organism evidence="2 3">
    <name type="scientific">Klebsormidium nitens</name>
    <name type="common">Green alga</name>
    <name type="synonym">Ulothrix nitens</name>
    <dbReference type="NCBI Taxonomy" id="105231"/>
    <lineage>
        <taxon>Eukaryota</taxon>
        <taxon>Viridiplantae</taxon>
        <taxon>Streptophyta</taxon>
        <taxon>Klebsormidiophyceae</taxon>
        <taxon>Klebsormidiales</taxon>
        <taxon>Klebsormidiaceae</taxon>
        <taxon>Klebsormidium</taxon>
    </lineage>
</organism>
<dbReference type="EMBL" id="DF237160">
    <property type="protein sequence ID" value="GAQ84890.1"/>
    <property type="molecule type" value="Genomic_DNA"/>
</dbReference>
<protein>
    <submittedName>
        <fullName evidence="2">Uncharacterized protein</fullName>
    </submittedName>
</protein>
<feature type="region of interest" description="Disordered" evidence="1">
    <location>
        <begin position="258"/>
        <end position="693"/>
    </location>
</feature>
<feature type="compositionally biased region" description="Low complexity" evidence="1">
    <location>
        <begin position="421"/>
        <end position="433"/>
    </location>
</feature>
<dbReference type="OMA" id="WSTRCET"/>
<feature type="region of interest" description="Disordered" evidence="1">
    <location>
        <begin position="104"/>
        <end position="160"/>
    </location>
</feature>
<keyword evidence="3" id="KW-1185">Reference proteome</keyword>
<sequence>MLRNPQVFEKNVSLQVLEMEWLPHSGDPHERLPLAVVAADGSYRHLDVYSDVLRAHPRNRKLIRPRPLKPLPPFRAVPLDEPPGAPASAGARFENVITAGVAAGVTGRGGGGAQPGDSEQRTRSRRSSRRLNCMLTSSRERSDVSRKGLHQAAQDPQGPRTAKALTLLQPYAGELAPAVKLIRRPCVPRDQDVRLWTRAERTNRFLVRWKASLQPSVCAGDHPLGILKNSLIWPTHNGSPHRAALVGAGSIFPSCPAQPGCGSRPVSRKPTTTAGSCVNQPPHESPSPGDQPSLPSAAPPYKRADNTPAYNTPADNTSAHNTPADNTSAHNTPADNTSAHNTPADNNPAYNTSADTPLEHSLNRPNPPLSSTPLPSNPSPPPPVPSTPLPTSASGSPPLQSNPPPKAVPLSPPTNQPTPPSQTNSPPSITLPSNSPPPSNLGLASSPPPKANPPPKATSSTPPPQSVPASPPPTLTLSQPPPLKANPPPLLPSPSPKVPPPQSPVPSSPPPTASKNPPPVRNPPPLQANPPPLLQSPTPKVPPPQSPVPSSPPPTASQSPPPPGNSPPLSGPPPPKVALSQPPPTQGSSPPKNPPPKGSMPQSFPPPQTKSPTPPLNPPPSQALPPPITALTQPPPPSANPPPQAKASTPPVNPPTVSTKNPPPPPPLNPPPLVLPGPNPPPPRRAPPPPPVRRCRSTSDCALNKGCCTEQYTGKVGVCTNVPVLSNGTQVCSNCNVFNGPTCPPEKGVCCATGECKASANECPCYYSQYYCPTGFCCREYYSGNEGTCTDTLILSNGTQACPNCNDFNANGLACPDNKPFCCPTGGCAADESACTCESNGQCPSGYCCTGDYRNGTTGHCTNAPFDSSGAQVCPQCQEYNGVSCPANKGVCCRQSGECVSDVEACPCPYSSYYCPQDSCCTGYYVDGHCSSTAFFSNGTQECANCNDFNGLSCPTNKKVCCPNGQCAATNAGCTCTYSGQCPSNYCCTEESSGKTGRCVNAPFNSSGKQVCPNCNNLNGLSCPASKGTCCASGQCVASPTSCPCISAGYCPYNTCCSREYDYDSNTGTYKQGTCYDTPVLANGTQVCPQCNSFNGLSCPASKSFCCPNHGECAASESGCKCEAAGYCPSGFCCSEEYSGNLGSCTNTPILSNGTQICKNCNNLNGASCPASKPVCCPLGDCAASEADCSCQYASQCPYGYCCTKENGEFGKCVQSPVDPATGDQVCPYCYSFNGASCPADKSFCCPRGNCAESEGFCGCQAAGYCPTGYCCSEEYSGNPGFCTNTPVSSNGTQICPQCNDFNGAACPATKKVCCPNGQCAASGAACTCQYSSECPTGYCCTEESSGKTGKCTNAPINSSGKQVCPDCTRWSGLSCPAGKGTCCPTGQCAASESSCTCISAGYCPPNNCCSREYEYTVYPNYLQGTCYNTPVLANGTQICPDCNDLNGLSCPASKPVCCQLGNCVASGADCSCRTASNCPSGYCCTKENGELGKCVQSPIDPATGNQVCPYCSSFNGASCPSNKPFCCNRGYGECAASESACKCEAAGHCSTGYCCTEEYTGNQGLCTNTPVVTNGTQVCANCNTFNGASCPADKSVCCPLGTCAASNTGCTCRYSGDCPSGFCCTEYYSGKLGVCTNTPVLANGTQVCPYCGDFNAMPGTAQLLIAAPRSLAATLGSARTGRSTVPGSRCAPTATTSMARYARPVGTCVAADCASLGPRAVSAALTRFDYSRAKGHSEDRLD</sequence>
<reference evidence="2 3" key="1">
    <citation type="journal article" date="2014" name="Nat. Commun.">
        <title>Klebsormidium flaccidum genome reveals primary factors for plant terrestrial adaptation.</title>
        <authorList>
            <person name="Hori K."/>
            <person name="Maruyama F."/>
            <person name="Fujisawa T."/>
            <person name="Togashi T."/>
            <person name="Yamamoto N."/>
            <person name="Seo M."/>
            <person name="Sato S."/>
            <person name="Yamada T."/>
            <person name="Mori H."/>
            <person name="Tajima N."/>
            <person name="Moriyama T."/>
            <person name="Ikeuchi M."/>
            <person name="Watanabe M."/>
            <person name="Wada H."/>
            <person name="Kobayashi K."/>
            <person name="Saito M."/>
            <person name="Masuda T."/>
            <person name="Sasaki-Sekimoto Y."/>
            <person name="Mashiguchi K."/>
            <person name="Awai K."/>
            <person name="Shimojima M."/>
            <person name="Masuda S."/>
            <person name="Iwai M."/>
            <person name="Nobusawa T."/>
            <person name="Narise T."/>
            <person name="Kondo S."/>
            <person name="Saito H."/>
            <person name="Sato R."/>
            <person name="Murakawa M."/>
            <person name="Ihara Y."/>
            <person name="Oshima-Yamada Y."/>
            <person name="Ohtaka K."/>
            <person name="Satoh M."/>
            <person name="Sonobe K."/>
            <person name="Ishii M."/>
            <person name="Ohtani R."/>
            <person name="Kanamori-Sato M."/>
            <person name="Honoki R."/>
            <person name="Miyazaki D."/>
            <person name="Mochizuki H."/>
            <person name="Umetsu J."/>
            <person name="Higashi K."/>
            <person name="Shibata D."/>
            <person name="Kamiya Y."/>
            <person name="Sato N."/>
            <person name="Nakamura Y."/>
            <person name="Tabata S."/>
            <person name="Ida S."/>
            <person name="Kurokawa K."/>
            <person name="Ohta H."/>
        </authorList>
    </citation>
    <scope>NUCLEOTIDE SEQUENCE [LARGE SCALE GENOMIC DNA]</scope>
    <source>
        <strain evidence="2 3">NIES-2285</strain>
    </source>
</reference>
<gene>
    <name evidence="2" type="ORF">KFL_002110040</name>
</gene>
<name>A0A1Y1I1T9_KLENI</name>
<feature type="compositionally biased region" description="Pro residues" evidence="1">
    <location>
        <begin position="661"/>
        <end position="692"/>
    </location>
</feature>
<evidence type="ECO:0000256" key="1">
    <source>
        <dbReference type="SAM" id="MobiDB-lite"/>
    </source>
</evidence>
<feature type="compositionally biased region" description="Pro residues" evidence="1">
    <location>
        <begin position="365"/>
        <end position="388"/>
    </location>
</feature>
<feature type="compositionally biased region" description="Polar residues" evidence="1">
    <location>
        <begin position="269"/>
        <end position="279"/>
    </location>
</feature>
<evidence type="ECO:0000313" key="2">
    <source>
        <dbReference type="EMBL" id="GAQ84890.1"/>
    </source>
</evidence>
<accession>A0A1Y1I1T9</accession>